<organism evidence="1 2">
    <name type="scientific">Dyella acidisoli</name>
    <dbReference type="NCBI Taxonomy" id="1867834"/>
    <lineage>
        <taxon>Bacteria</taxon>
        <taxon>Pseudomonadati</taxon>
        <taxon>Pseudomonadota</taxon>
        <taxon>Gammaproteobacteria</taxon>
        <taxon>Lysobacterales</taxon>
        <taxon>Rhodanobacteraceae</taxon>
        <taxon>Dyella</taxon>
    </lineage>
</organism>
<comment type="caution">
    <text evidence="1">The sequence shown here is derived from an EMBL/GenBank/DDBJ whole genome shotgun (WGS) entry which is preliminary data.</text>
</comment>
<dbReference type="EMBL" id="BSOB01000010">
    <property type="protein sequence ID" value="GLQ92042.1"/>
    <property type="molecule type" value="Genomic_DNA"/>
</dbReference>
<evidence type="ECO:0000313" key="1">
    <source>
        <dbReference type="EMBL" id="GLQ92042.1"/>
    </source>
</evidence>
<name>A0ABQ5XLZ6_9GAMM</name>
<evidence type="ECO:0000313" key="2">
    <source>
        <dbReference type="Proteomes" id="UP001156670"/>
    </source>
</evidence>
<dbReference type="RefSeq" id="WP_284319796.1">
    <property type="nucleotide sequence ID" value="NZ_BSOB01000010.1"/>
</dbReference>
<keyword evidence="2" id="KW-1185">Reference proteome</keyword>
<protein>
    <submittedName>
        <fullName evidence="1">Uncharacterized protein</fullName>
    </submittedName>
</protein>
<sequence>MGLWAVLAFGEGFVRSEGPARLELYGVVEAASPDAALIRAIHLAKQQHPALAQEQSMADSSAVIHAEEINEIAAGPGVEVDVMDVYWSV</sequence>
<gene>
    <name evidence="1" type="ORF">GCM10007901_09930</name>
</gene>
<accession>A0ABQ5XLZ6</accession>
<reference evidence="2" key="1">
    <citation type="journal article" date="2019" name="Int. J. Syst. Evol. Microbiol.">
        <title>The Global Catalogue of Microorganisms (GCM) 10K type strain sequencing project: providing services to taxonomists for standard genome sequencing and annotation.</title>
        <authorList>
            <consortium name="The Broad Institute Genomics Platform"/>
            <consortium name="The Broad Institute Genome Sequencing Center for Infectious Disease"/>
            <person name="Wu L."/>
            <person name="Ma J."/>
        </authorList>
    </citation>
    <scope>NUCLEOTIDE SEQUENCE [LARGE SCALE GENOMIC DNA]</scope>
    <source>
        <strain evidence="2">NBRC 111980</strain>
    </source>
</reference>
<proteinExistence type="predicted"/>
<dbReference type="Proteomes" id="UP001156670">
    <property type="component" value="Unassembled WGS sequence"/>
</dbReference>